<dbReference type="InterPro" id="IPR005303">
    <property type="entry name" value="MOCOS_middle"/>
</dbReference>
<reference evidence="2" key="1">
    <citation type="submission" date="2018-06" db="EMBL/GenBank/DDBJ databases">
        <authorList>
            <person name="Zhirakovskaya E."/>
        </authorList>
    </citation>
    <scope>NUCLEOTIDE SEQUENCE</scope>
</reference>
<dbReference type="GO" id="GO:0003824">
    <property type="term" value="F:catalytic activity"/>
    <property type="evidence" value="ECO:0007669"/>
    <property type="project" value="InterPro"/>
</dbReference>
<dbReference type="Pfam" id="PF03476">
    <property type="entry name" value="MOSC_N"/>
    <property type="match status" value="1"/>
</dbReference>
<proteinExistence type="predicted"/>
<dbReference type="GO" id="GO:0030170">
    <property type="term" value="F:pyridoxal phosphate binding"/>
    <property type="evidence" value="ECO:0007669"/>
    <property type="project" value="InterPro"/>
</dbReference>
<evidence type="ECO:0000259" key="1">
    <source>
        <dbReference type="PROSITE" id="PS51340"/>
    </source>
</evidence>
<dbReference type="GO" id="GO:0030151">
    <property type="term" value="F:molybdenum ion binding"/>
    <property type="evidence" value="ECO:0007669"/>
    <property type="project" value="InterPro"/>
</dbReference>
<dbReference type="EMBL" id="UOFP01000268">
    <property type="protein sequence ID" value="VAW89390.1"/>
    <property type="molecule type" value="Genomic_DNA"/>
</dbReference>
<dbReference type="InterPro" id="IPR005302">
    <property type="entry name" value="MoCF_Sase_C"/>
</dbReference>
<protein>
    <submittedName>
        <fullName evidence="2">Flavodoxin reductases (Ferredoxin-NADPH reductases) family 1</fullName>
    </submittedName>
</protein>
<dbReference type="AlphaFoldDB" id="A0A3B0ZJW0"/>
<dbReference type="PANTHER" id="PTHR14237:SF19">
    <property type="entry name" value="MITOCHONDRIAL AMIDOXIME REDUCING COMPONENT 1"/>
    <property type="match status" value="1"/>
</dbReference>
<dbReference type="SUPFAM" id="SSF141673">
    <property type="entry name" value="MOSC N-terminal domain-like"/>
    <property type="match status" value="1"/>
</dbReference>
<evidence type="ECO:0000313" key="2">
    <source>
        <dbReference type="EMBL" id="VAW89390.1"/>
    </source>
</evidence>
<dbReference type="Pfam" id="PF03473">
    <property type="entry name" value="MOSC"/>
    <property type="match status" value="1"/>
</dbReference>
<feature type="non-terminal residue" evidence="2">
    <location>
        <position position="191"/>
    </location>
</feature>
<dbReference type="PROSITE" id="PS51340">
    <property type="entry name" value="MOSC"/>
    <property type="match status" value="1"/>
</dbReference>
<dbReference type="PANTHER" id="PTHR14237">
    <property type="entry name" value="MOLYBDOPTERIN COFACTOR SULFURASE MOSC"/>
    <property type="match status" value="1"/>
</dbReference>
<organism evidence="2">
    <name type="scientific">hydrothermal vent metagenome</name>
    <dbReference type="NCBI Taxonomy" id="652676"/>
    <lineage>
        <taxon>unclassified sequences</taxon>
        <taxon>metagenomes</taxon>
        <taxon>ecological metagenomes</taxon>
    </lineage>
</organism>
<accession>A0A3B0ZJW0</accession>
<name>A0A3B0ZJW0_9ZZZZ</name>
<feature type="domain" description="MOSC" evidence="1">
    <location>
        <begin position="120"/>
        <end position="191"/>
    </location>
</feature>
<gene>
    <name evidence="2" type="ORF">MNBD_GAMMA18-1350</name>
</gene>
<sequence length="191" mass="21087">MSGLTLSQLWLFPVKSLAGFTRQQSHVALFGLADDRRWMVVDATSGNFISQRSHPEMCLIQVSLTPQGITLQHLNGAVLEVAQPNGSAVRDVTVWGDHCQAWDAGDPAAEWLSEQLAVSCRLVYFPEHEVRQVDLEYANTGDKTAFSDGFPLLLISQASLDDLNQRLETPVSMARFRPNLVVSGCEPFAED</sequence>